<name>A0A1G6TW82_NIADE</name>
<dbReference type="AlphaFoldDB" id="A0A1G6TW82"/>
<reference evidence="2" key="1">
    <citation type="submission" date="2016-10" db="EMBL/GenBank/DDBJ databases">
        <authorList>
            <person name="Varghese N."/>
            <person name="Submissions S."/>
        </authorList>
    </citation>
    <scope>NUCLEOTIDE SEQUENCE [LARGE SCALE GENOMIC DNA]</scope>
    <source>
        <strain evidence="2">DSM 25811 / CCM 8410 / LMG 26954 / E90</strain>
    </source>
</reference>
<dbReference type="EMBL" id="FMZO01000008">
    <property type="protein sequence ID" value="SDD32565.1"/>
    <property type="molecule type" value="Genomic_DNA"/>
</dbReference>
<sequence length="384" mass="43156">MGIRTMTVITVLLVLSAGRGRAQKFYFKDVSKLSGFTNAKGIHQDGNLALCRDRSGNLWGIFGHTAKGELKVWKGASADRMHYRYDAALNFKLGAAGLAFDNIPYPDGPKSRGQIWPLGLYIDSNDTFYCYIHNETGWYAGGTGYTINEQFEGEPDFRHIGLMTSIDHGHTWNFDGWIITAQEKSYSTRYLPDPQLKGGQEGPEYALGAGDCSLFENPNDEYLYLFYTKIYTKNGTFTDSTCVARALKKSPGTWNKWYNGAWTQPANNGLESPIYGHQGYGPSVAWSRYLKKYIIVSSYRAGWDPKGKCSLQLSVCSDWENQQWTPPELLDACKGDTLIVPSVYLTITNTYTSGNIKVVGKTFSIFHNLWANDIKRVEVTTRKM</sequence>
<gene>
    <name evidence="1" type="ORF">SAMN04487894_10834</name>
</gene>
<accession>A0A1G6TW82</accession>
<proteinExistence type="predicted"/>
<keyword evidence="2" id="KW-1185">Reference proteome</keyword>
<evidence type="ECO:0000313" key="1">
    <source>
        <dbReference type="EMBL" id="SDD32565.1"/>
    </source>
</evidence>
<dbReference type="Proteomes" id="UP000198757">
    <property type="component" value="Unassembled WGS sequence"/>
</dbReference>
<organism evidence="1 2">
    <name type="scientific">Niabella drilacis (strain DSM 25811 / CCM 8410 / CCUG 62505 / LMG 26954 / E90)</name>
    <dbReference type="NCBI Taxonomy" id="1285928"/>
    <lineage>
        <taxon>Bacteria</taxon>
        <taxon>Pseudomonadati</taxon>
        <taxon>Bacteroidota</taxon>
        <taxon>Chitinophagia</taxon>
        <taxon>Chitinophagales</taxon>
        <taxon>Chitinophagaceae</taxon>
        <taxon>Niabella</taxon>
    </lineage>
</organism>
<evidence type="ECO:0000313" key="2">
    <source>
        <dbReference type="Proteomes" id="UP000198757"/>
    </source>
</evidence>
<evidence type="ECO:0008006" key="3">
    <source>
        <dbReference type="Google" id="ProtNLM"/>
    </source>
</evidence>
<protein>
    <recommendedName>
        <fullName evidence="3">DUF4185 domain-containing protein</fullName>
    </recommendedName>
</protein>